<dbReference type="InParanoid" id="A0A1V9X3B1"/>
<keyword evidence="3" id="KW-1185">Reference proteome</keyword>
<evidence type="ECO:0000259" key="1">
    <source>
        <dbReference type="Pfam" id="PF23743"/>
    </source>
</evidence>
<evidence type="ECO:0000313" key="2">
    <source>
        <dbReference type="EMBL" id="OQR68069.1"/>
    </source>
</evidence>
<reference evidence="2 3" key="1">
    <citation type="journal article" date="2017" name="Gigascience">
        <title>Draft genome of the honey bee ectoparasitic mite, Tropilaelaps mercedesae, is shaped by the parasitic life history.</title>
        <authorList>
            <person name="Dong X."/>
            <person name="Armstrong S.D."/>
            <person name="Xia D."/>
            <person name="Makepeace B.L."/>
            <person name="Darby A.C."/>
            <person name="Kadowaki T."/>
        </authorList>
    </citation>
    <scope>NUCLEOTIDE SEQUENCE [LARGE SCALE GENOMIC DNA]</scope>
    <source>
        <strain evidence="2">Wuxi-XJTLU</strain>
    </source>
</reference>
<dbReference type="GO" id="GO:0034464">
    <property type="term" value="C:BBSome"/>
    <property type="evidence" value="ECO:0007669"/>
    <property type="project" value="TreeGrafter"/>
</dbReference>
<dbReference type="STRING" id="418985.A0A1V9X3B1"/>
<dbReference type="GO" id="GO:0016020">
    <property type="term" value="C:membrane"/>
    <property type="evidence" value="ECO:0007669"/>
    <property type="project" value="TreeGrafter"/>
</dbReference>
<dbReference type="OrthoDB" id="414590at2759"/>
<evidence type="ECO:0000313" key="3">
    <source>
        <dbReference type="Proteomes" id="UP000192247"/>
    </source>
</evidence>
<gene>
    <name evidence="2" type="ORF">BIW11_13137</name>
</gene>
<comment type="caution">
    <text evidence="2">The sequence shown here is derived from an EMBL/GenBank/DDBJ whole genome shotgun (WGS) entry which is preliminary data.</text>
</comment>
<dbReference type="GO" id="GO:0060271">
    <property type="term" value="P:cilium assembly"/>
    <property type="evidence" value="ECO:0007669"/>
    <property type="project" value="TreeGrafter"/>
</dbReference>
<protein>
    <submittedName>
        <fullName evidence="2">Bardet-Biedl syndrome 7 protein-like</fullName>
    </submittedName>
</protein>
<dbReference type="PANTHER" id="PTHR16074">
    <property type="entry name" value="BARDET-BIEDL SYNDROME 7 PROTEIN"/>
    <property type="match status" value="1"/>
</dbReference>
<dbReference type="EMBL" id="MNPL01026251">
    <property type="protein sequence ID" value="OQR68069.1"/>
    <property type="molecule type" value="Genomic_DNA"/>
</dbReference>
<dbReference type="PANTHER" id="PTHR16074:SF4">
    <property type="entry name" value="BARDET-BIEDL SYNDROME 7 PROTEIN"/>
    <property type="match status" value="1"/>
</dbReference>
<dbReference type="GO" id="GO:0005930">
    <property type="term" value="C:axoneme"/>
    <property type="evidence" value="ECO:0007669"/>
    <property type="project" value="TreeGrafter"/>
</dbReference>
<dbReference type="Pfam" id="PF23743">
    <property type="entry name" value="Beta-prop_BBS7"/>
    <property type="match status" value="1"/>
</dbReference>
<dbReference type="InterPro" id="IPR056332">
    <property type="entry name" value="Beta-prop_BBS7"/>
</dbReference>
<proteinExistence type="predicted"/>
<organism evidence="2 3">
    <name type="scientific">Tropilaelaps mercedesae</name>
    <dbReference type="NCBI Taxonomy" id="418985"/>
    <lineage>
        <taxon>Eukaryota</taxon>
        <taxon>Metazoa</taxon>
        <taxon>Ecdysozoa</taxon>
        <taxon>Arthropoda</taxon>
        <taxon>Chelicerata</taxon>
        <taxon>Arachnida</taxon>
        <taxon>Acari</taxon>
        <taxon>Parasitiformes</taxon>
        <taxon>Mesostigmata</taxon>
        <taxon>Gamasina</taxon>
        <taxon>Dermanyssoidea</taxon>
        <taxon>Laelapidae</taxon>
        <taxon>Tropilaelaps</taxon>
    </lineage>
</organism>
<dbReference type="GO" id="GO:0036064">
    <property type="term" value="C:ciliary basal body"/>
    <property type="evidence" value="ECO:0007669"/>
    <property type="project" value="TreeGrafter"/>
</dbReference>
<dbReference type="GO" id="GO:0043005">
    <property type="term" value="C:neuron projection"/>
    <property type="evidence" value="ECO:0007669"/>
    <property type="project" value="TreeGrafter"/>
</dbReference>
<name>A0A1V9X3B1_9ACAR</name>
<dbReference type="GO" id="GO:0008104">
    <property type="term" value="P:intracellular protein localization"/>
    <property type="evidence" value="ECO:0007669"/>
    <property type="project" value="TreeGrafter"/>
</dbReference>
<sequence>MELTLNRVDYAQVDVTLPKCTRLMPPTEAKGIQKVVVGNLKGVLHCFSMKKVDVQMAFKTLPSSSKITHVELAGPAGSVQDKIFIAIGSEIQGYTKKGKQFLKFETNLTEEVSSSDEN</sequence>
<dbReference type="Proteomes" id="UP000192247">
    <property type="component" value="Unassembled WGS sequence"/>
</dbReference>
<accession>A0A1V9X3B1</accession>
<dbReference type="AlphaFoldDB" id="A0A1V9X3B1"/>
<feature type="domain" description="BBS7 beta-propeller" evidence="1">
    <location>
        <begin position="22"/>
        <end position="113"/>
    </location>
</feature>